<evidence type="ECO:0000313" key="10">
    <source>
        <dbReference type="EMBL" id="ASR50183.1"/>
    </source>
</evidence>
<dbReference type="Proteomes" id="UP000258016">
    <property type="component" value="Chromosome"/>
</dbReference>
<dbReference type="SMART" id="SM00387">
    <property type="entry name" value="HATPase_c"/>
    <property type="match status" value="1"/>
</dbReference>
<dbReference type="CDD" id="cd00082">
    <property type="entry name" value="HisKA"/>
    <property type="match status" value="1"/>
</dbReference>
<dbReference type="PANTHER" id="PTHR45436">
    <property type="entry name" value="SENSOR HISTIDINE KINASE YKOH"/>
    <property type="match status" value="1"/>
</dbReference>
<evidence type="ECO:0000256" key="4">
    <source>
        <dbReference type="ARBA" id="ARBA00022679"/>
    </source>
</evidence>
<keyword evidence="7 8" id="KW-1133">Transmembrane helix</keyword>
<dbReference type="Pfam" id="PF00512">
    <property type="entry name" value="HisKA"/>
    <property type="match status" value="1"/>
</dbReference>
<dbReference type="PROSITE" id="PS50109">
    <property type="entry name" value="HIS_KIN"/>
    <property type="match status" value="1"/>
</dbReference>
<dbReference type="SMART" id="SM00388">
    <property type="entry name" value="HisKA"/>
    <property type="match status" value="1"/>
</dbReference>
<protein>
    <recommendedName>
        <fullName evidence="2">histidine kinase</fullName>
        <ecNumber evidence="2">2.7.13.3</ecNumber>
    </recommendedName>
</protein>
<dbReference type="InterPro" id="IPR003661">
    <property type="entry name" value="HisK_dim/P_dom"/>
</dbReference>
<feature type="transmembrane region" description="Helical" evidence="8">
    <location>
        <begin position="144"/>
        <end position="167"/>
    </location>
</feature>
<dbReference type="InterPro" id="IPR036097">
    <property type="entry name" value="HisK_dim/P_sf"/>
</dbReference>
<evidence type="ECO:0000313" key="11">
    <source>
        <dbReference type="Proteomes" id="UP000258016"/>
    </source>
</evidence>
<keyword evidence="5 8" id="KW-0812">Transmembrane</keyword>
<gene>
    <name evidence="10" type="ORF">B5J99_00765</name>
</gene>
<dbReference type="EMBL" id="CP020083">
    <property type="protein sequence ID" value="ASR50183.1"/>
    <property type="molecule type" value="Genomic_DNA"/>
</dbReference>
<dbReference type="InterPro" id="IPR003594">
    <property type="entry name" value="HATPase_dom"/>
</dbReference>
<evidence type="ECO:0000256" key="8">
    <source>
        <dbReference type="SAM" id="Phobius"/>
    </source>
</evidence>
<evidence type="ECO:0000256" key="6">
    <source>
        <dbReference type="ARBA" id="ARBA00022777"/>
    </source>
</evidence>
<dbReference type="RefSeq" id="WP_117351140.1">
    <property type="nucleotide sequence ID" value="NZ_CP020083.1"/>
</dbReference>
<reference evidence="10 11" key="1">
    <citation type="submission" date="2017-03" db="EMBL/GenBank/DDBJ databases">
        <title>Complete genome sequence of Blastomonas fulva degrading microcsystin LR.</title>
        <authorList>
            <person name="Lee H.-g."/>
            <person name="Jin L."/>
            <person name="oh H.-M."/>
        </authorList>
    </citation>
    <scope>NUCLEOTIDE SEQUENCE [LARGE SCALE GENOMIC DNA]</scope>
    <source>
        <strain evidence="10 11">T2</strain>
    </source>
</reference>
<dbReference type="InterPro" id="IPR005467">
    <property type="entry name" value="His_kinase_dom"/>
</dbReference>
<feature type="domain" description="Histidine kinase" evidence="9">
    <location>
        <begin position="228"/>
        <end position="431"/>
    </location>
</feature>
<evidence type="ECO:0000259" key="9">
    <source>
        <dbReference type="PROSITE" id="PS50109"/>
    </source>
</evidence>
<accession>A0ABM6M2W8</accession>
<dbReference type="InterPro" id="IPR050428">
    <property type="entry name" value="TCS_sensor_his_kinase"/>
</dbReference>
<organism evidence="10 11">
    <name type="scientific">Blastomonas fulva</name>
    <dbReference type="NCBI Taxonomy" id="1550728"/>
    <lineage>
        <taxon>Bacteria</taxon>
        <taxon>Pseudomonadati</taxon>
        <taxon>Pseudomonadota</taxon>
        <taxon>Alphaproteobacteria</taxon>
        <taxon>Sphingomonadales</taxon>
        <taxon>Sphingomonadaceae</taxon>
        <taxon>Blastomonas</taxon>
    </lineage>
</organism>
<dbReference type="SUPFAM" id="SSF55874">
    <property type="entry name" value="ATPase domain of HSP90 chaperone/DNA topoisomerase II/histidine kinase"/>
    <property type="match status" value="1"/>
</dbReference>
<dbReference type="PANTHER" id="PTHR45436:SF16">
    <property type="entry name" value="HISTIDINE KINASE"/>
    <property type="match status" value="1"/>
</dbReference>
<keyword evidence="8" id="KW-0472">Membrane</keyword>
<dbReference type="Pfam" id="PF02518">
    <property type="entry name" value="HATPase_c"/>
    <property type="match status" value="1"/>
</dbReference>
<proteinExistence type="predicted"/>
<evidence type="ECO:0000256" key="1">
    <source>
        <dbReference type="ARBA" id="ARBA00000085"/>
    </source>
</evidence>
<keyword evidence="11" id="KW-1185">Reference proteome</keyword>
<keyword evidence="3" id="KW-0597">Phosphoprotein</keyword>
<feature type="transmembrane region" description="Helical" evidence="8">
    <location>
        <begin position="12"/>
        <end position="36"/>
    </location>
</feature>
<evidence type="ECO:0000256" key="7">
    <source>
        <dbReference type="ARBA" id="ARBA00022989"/>
    </source>
</evidence>
<comment type="catalytic activity">
    <reaction evidence="1">
        <text>ATP + protein L-histidine = ADP + protein N-phospho-L-histidine.</text>
        <dbReference type="EC" id="2.7.13.3"/>
    </reaction>
</comment>
<dbReference type="Gene3D" id="1.10.287.130">
    <property type="match status" value="1"/>
</dbReference>
<keyword evidence="4" id="KW-0808">Transferase</keyword>
<evidence type="ECO:0000256" key="5">
    <source>
        <dbReference type="ARBA" id="ARBA00022692"/>
    </source>
</evidence>
<sequence>MSASRHSLRGRIVLTIIGSVIATSAIFGLAAFGIAYTTEDRLFRDVLAEEVAHQTAAWRRSGTLATPANPDVTIYRQDQPLPPDIRKDFAANPRQSEFYGRKGRHYHVQRFDPADGRPGAGRTPAVAVIEVSQDLLVRPYRDSIIVLLAGLSLVIAAVMAAFGWWLVNRAMKPLSALAHDVARAESAIPILHVRDYPANEIGTLAEALEQAFARIGGFVERERAFTRDASHELRTPLAVISGAAEVIALNRDLPSDLAEPLRRIETATTDMVLALDQLLALARENEGVRKECVALRAMIDKAVSWARLRYPGSLIEVATGIDSDAAVLAHPTSLQLVLNNLIGNCFQHVGTGQLVIGYENGTLSISDDGPGFEPGTDPFARFEKGDRSSGSGLGLDITRRLCDAAGIGLVVGEAGDSRKGAHFRLELGAPLGHGPR</sequence>
<evidence type="ECO:0000256" key="2">
    <source>
        <dbReference type="ARBA" id="ARBA00012438"/>
    </source>
</evidence>
<dbReference type="Gene3D" id="3.30.565.10">
    <property type="entry name" value="Histidine kinase-like ATPase, C-terminal domain"/>
    <property type="match status" value="1"/>
</dbReference>
<dbReference type="SUPFAM" id="SSF47384">
    <property type="entry name" value="Homodimeric domain of signal transducing histidine kinase"/>
    <property type="match status" value="1"/>
</dbReference>
<dbReference type="EC" id="2.7.13.3" evidence="2"/>
<keyword evidence="6" id="KW-0418">Kinase</keyword>
<dbReference type="InterPro" id="IPR036890">
    <property type="entry name" value="HATPase_C_sf"/>
</dbReference>
<evidence type="ECO:0000256" key="3">
    <source>
        <dbReference type="ARBA" id="ARBA00022553"/>
    </source>
</evidence>
<name>A0ABM6M2W8_9SPHN</name>
<dbReference type="GeneID" id="303484105"/>